<dbReference type="VEuPathDB" id="TrichDB:TVAGG3_0076780"/>
<keyword evidence="2" id="KW-1185">Reference proteome</keyword>
<dbReference type="InParanoid" id="A2EHV8"/>
<name>A2EHV8_TRIV3</name>
<dbReference type="RefSeq" id="XP_001320021.1">
    <property type="nucleotide sequence ID" value="XM_001319986.1"/>
</dbReference>
<reference evidence="1" key="1">
    <citation type="submission" date="2006-10" db="EMBL/GenBank/DDBJ databases">
        <authorList>
            <person name="Amadeo P."/>
            <person name="Zhao Q."/>
            <person name="Wortman J."/>
            <person name="Fraser-Liggett C."/>
            <person name="Carlton J."/>
        </authorList>
    </citation>
    <scope>NUCLEOTIDE SEQUENCE</scope>
    <source>
        <strain evidence="1">G3</strain>
    </source>
</reference>
<dbReference type="EMBL" id="DS113392">
    <property type="protein sequence ID" value="EAY07798.1"/>
    <property type="molecule type" value="Genomic_DNA"/>
</dbReference>
<evidence type="ECO:0000313" key="1">
    <source>
        <dbReference type="EMBL" id="EAY07798.1"/>
    </source>
</evidence>
<evidence type="ECO:0000313" key="2">
    <source>
        <dbReference type="Proteomes" id="UP000001542"/>
    </source>
</evidence>
<proteinExistence type="predicted"/>
<dbReference type="VEuPathDB" id="TrichDB:TVAG_000820"/>
<dbReference type="Proteomes" id="UP000001542">
    <property type="component" value="Unassembled WGS sequence"/>
</dbReference>
<dbReference type="SMR" id="A2EHV8"/>
<dbReference type="KEGG" id="tva:4765693"/>
<gene>
    <name evidence="1" type="ORF">TVAG_000820</name>
</gene>
<dbReference type="AlphaFoldDB" id="A2EHV8"/>
<reference evidence="1" key="2">
    <citation type="journal article" date="2007" name="Science">
        <title>Draft genome sequence of the sexually transmitted pathogen Trichomonas vaginalis.</title>
        <authorList>
            <person name="Carlton J.M."/>
            <person name="Hirt R.P."/>
            <person name="Silva J.C."/>
            <person name="Delcher A.L."/>
            <person name="Schatz M."/>
            <person name="Zhao Q."/>
            <person name="Wortman J.R."/>
            <person name="Bidwell S.L."/>
            <person name="Alsmark U.C.M."/>
            <person name="Besteiro S."/>
            <person name="Sicheritz-Ponten T."/>
            <person name="Noel C.J."/>
            <person name="Dacks J.B."/>
            <person name="Foster P.G."/>
            <person name="Simillion C."/>
            <person name="Van de Peer Y."/>
            <person name="Miranda-Saavedra D."/>
            <person name="Barton G.J."/>
            <person name="Westrop G.D."/>
            <person name="Mueller S."/>
            <person name="Dessi D."/>
            <person name="Fiori P.L."/>
            <person name="Ren Q."/>
            <person name="Paulsen I."/>
            <person name="Zhang H."/>
            <person name="Bastida-Corcuera F.D."/>
            <person name="Simoes-Barbosa A."/>
            <person name="Brown M.T."/>
            <person name="Hayes R.D."/>
            <person name="Mukherjee M."/>
            <person name="Okumura C.Y."/>
            <person name="Schneider R."/>
            <person name="Smith A.J."/>
            <person name="Vanacova S."/>
            <person name="Villalvazo M."/>
            <person name="Haas B.J."/>
            <person name="Pertea M."/>
            <person name="Feldblyum T.V."/>
            <person name="Utterback T.R."/>
            <person name="Shu C.L."/>
            <person name="Osoegawa K."/>
            <person name="de Jong P.J."/>
            <person name="Hrdy I."/>
            <person name="Horvathova L."/>
            <person name="Zubacova Z."/>
            <person name="Dolezal P."/>
            <person name="Malik S.B."/>
            <person name="Logsdon J.M. Jr."/>
            <person name="Henze K."/>
            <person name="Gupta A."/>
            <person name="Wang C.C."/>
            <person name="Dunne R.L."/>
            <person name="Upcroft J.A."/>
            <person name="Upcroft P."/>
            <person name="White O."/>
            <person name="Salzberg S.L."/>
            <person name="Tang P."/>
            <person name="Chiu C.-H."/>
            <person name="Lee Y.-S."/>
            <person name="Embley T.M."/>
            <person name="Coombs G.H."/>
            <person name="Mottram J.C."/>
            <person name="Tachezy J."/>
            <person name="Fraser-Liggett C.M."/>
            <person name="Johnson P.J."/>
        </authorList>
    </citation>
    <scope>NUCLEOTIDE SEQUENCE [LARGE SCALE GENOMIC DNA]</scope>
    <source>
        <strain evidence="1">G3</strain>
    </source>
</reference>
<organism evidence="1 2">
    <name type="scientific">Trichomonas vaginalis (strain ATCC PRA-98 / G3)</name>
    <dbReference type="NCBI Taxonomy" id="412133"/>
    <lineage>
        <taxon>Eukaryota</taxon>
        <taxon>Metamonada</taxon>
        <taxon>Parabasalia</taxon>
        <taxon>Trichomonadida</taxon>
        <taxon>Trichomonadidae</taxon>
        <taxon>Trichomonas</taxon>
    </lineage>
</organism>
<sequence>MSVPNKCDGALADLLLSKFDTEMEMTKNVISHQLDGRNFRYYTITYGNEIANIQLQQMRHKYHLLQRQYILKSLELNTKMEPSKKKEIIQTLDCLNGLIYYDYQMAKKAVNNLKIITENNL</sequence>
<accession>A2EHV8</accession>
<protein>
    <submittedName>
        <fullName evidence="1">Uncharacterized protein</fullName>
    </submittedName>
</protein>